<name>A0A520N1Z7_9GAMM</name>
<evidence type="ECO:0000313" key="10">
    <source>
        <dbReference type="Proteomes" id="UP000319384"/>
    </source>
</evidence>
<comment type="similarity">
    <text evidence="7">Belongs to the GHMP kinase family. IspE subfamily.</text>
</comment>
<dbReference type="HAMAP" id="MF_00061">
    <property type="entry name" value="IspE"/>
    <property type="match status" value="1"/>
</dbReference>
<dbReference type="SUPFAM" id="SSF55060">
    <property type="entry name" value="GHMP Kinase, C-terminal domain"/>
    <property type="match status" value="1"/>
</dbReference>
<evidence type="ECO:0000256" key="2">
    <source>
        <dbReference type="ARBA" id="ARBA00022679"/>
    </source>
</evidence>
<feature type="active site" evidence="7">
    <location>
        <position position="136"/>
    </location>
</feature>
<dbReference type="NCBIfam" id="TIGR00154">
    <property type="entry name" value="ispE"/>
    <property type="match status" value="1"/>
</dbReference>
<dbReference type="InterPro" id="IPR020568">
    <property type="entry name" value="Ribosomal_Su5_D2-typ_SF"/>
</dbReference>
<evidence type="ECO:0000256" key="5">
    <source>
        <dbReference type="ARBA" id="ARBA00022840"/>
    </source>
</evidence>
<evidence type="ECO:0000256" key="6">
    <source>
        <dbReference type="ARBA" id="ARBA00023229"/>
    </source>
</evidence>
<comment type="catalytic activity">
    <reaction evidence="7">
        <text>4-CDP-2-C-methyl-D-erythritol + ATP = 4-CDP-2-C-methyl-D-erythritol 2-phosphate + ADP + H(+)</text>
        <dbReference type="Rhea" id="RHEA:18437"/>
        <dbReference type="ChEBI" id="CHEBI:15378"/>
        <dbReference type="ChEBI" id="CHEBI:30616"/>
        <dbReference type="ChEBI" id="CHEBI:57823"/>
        <dbReference type="ChEBI" id="CHEBI:57919"/>
        <dbReference type="ChEBI" id="CHEBI:456216"/>
        <dbReference type="EC" id="2.7.1.148"/>
    </reaction>
</comment>
<evidence type="ECO:0000256" key="1">
    <source>
        <dbReference type="ARBA" id="ARBA00017473"/>
    </source>
</evidence>
<dbReference type="AlphaFoldDB" id="A0A520N1Z7"/>
<proteinExistence type="inferred from homology"/>
<feature type="binding site" evidence="7">
    <location>
        <begin position="94"/>
        <end position="104"/>
    </location>
    <ligand>
        <name>ATP</name>
        <dbReference type="ChEBI" id="CHEBI:30616"/>
    </ligand>
</feature>
<dbReference type="Gene3D" id="3.30.230.10">
    <property type="match status" value="1"/>
</dbReference>
<organism evidence="9 10">
    <name type="scientific">SAR86 cluster bacterium</name>
    <dbReference type="NCBI Taxonomy" id="2030880"/>
    <lineage>
        <taxon>Bacteria</taxon>
        <taxon>Pseudomonadati</taxon>
        <taxon>Pseudomonadota</taxon>
        <taxon>Gammaproteobacteria</taxon>
        <taxon>SAR86 cluster</taxon>
    </lineage>
</organism>
<dbReference type="InterPro" id="IPR014721">
    <property type="entry name" value="Ribsml_uS5_D2-typ_fold_subgr"/>
</dbReference>
<keyword evidence="2 7" id="KW-0808">Transferase</keyword>
<dbReference type="SUPFAM" id="SSF54211">
    <property type="entry name" value="Ribosomal protein S5 domain 2-like"/>
    <property type="match status" value="1"/>
</dbReference>
<keyword evidence="3 7" id="KW-0547">Nucleotide-binding</keyword>
<gene>
    <name evidence="7 9" type="primary">ispE</name>
    <name evidence="9" type="ORF">EVA95_00410</name>
</gene>
<dbReference type="InterPro" id="IPR004424">
    <property type="entry name" value="IspE"/>
</dbReference>
<keyword evidence="4 7" id="KW-0418">Kinase</keyword>
<keyword evidence="6 7" id="KW-0414">Isoprene biosynthesis</keyword>
<dbReference type="InterPro" id="IPR006204">
    <property type="entry name" value="GHMP_kinase_N_dom"/>
</dbReference>
<comment type="pathway">
    <text evidence="7">Isoprenoid biosynthesis; isopentenyl diphosphate biosynthesis via DXP pathway; isopentenyl diphosphate from 1-deoxy-D-xylulose 5-phosphate: step 3/6.</text>
</comment>
<dbReference type="PANTHER" id="PTHR43527:SF2">
    <property type="entry name" value="4-DIPHOSPHOCYTIDYL-2-C-METHYL-D-ERYTHRITOL KINASE, CHLOROPLASTIC"/>
    <property type="match status" value="1"/>
</dbReference>
<sequence>MNEIITKCPAKINLNLQILDKREDGKHNLRTHFQLIDIYDQLKLKSNKNGDIIIKSDETYLSGKNNTIYNVAKKLQNIMNNNEGVDIEVKKNIPTGSGLGGASSNAASTLVALNKIWGLNLNEHELTKIASSIGADVPFFLFGKNAIGEGIGDKLEEIDVITKKILVITPSIHSSTKEMFNLYDKSKNSIKNITLDKQNSFWSIFLNQNFSIEKFIFNNCLENKINLSGSGSSLFIYYEDDNEIDKIIKKIPSNWRFFLCKPLQYSPISYL</sequence>
<dbReference type="PIRSF" id="PIRSF010376">
    <property type="entry name" value="IspE"/>
    <property type="match status" value="1"/>
</dbReference>
<dbReference type="GO" id="GO:0019288">
    <property type="term" value="P:isopentenyl diphosphate biosynthetic process, methylerythritol 4-phosphate pathway"/>
    <property type="evidence" value="ECO:0007669"/>
    <property type="project" value="UniProtKB-UniRule"/>
</dbReference>
<dbReference type="EC" id="2.7.1.148" evidence="7"/>
<dbReference type="PANTHER" id="PTHR43527">
    <property type="entry name" value="4-DIPHOSPHOCYTIDYL-2-C-METHYL-D-ERYTHRITOL KINASE, CHLOROPLASTIC"/>
    <property type="match status" value="1"/>
</dbReference>
<dbReference type="GO" id="GO:0005524">
    <property type="term" value="F:ATP binding"/>
    <property type="evidence" value="ECO:0007669"/>
    <property type="project" value="UniProtKB-UniRule"/>
</dbReference>
<accession>A0A520N1Z7</accession>
<protein>
    <recommendedName>
        <fullName evidence="1 7">4-diphosphocytidyl-2-C-methyl-D-erythritol kinase</fullName>
        <shortName evidence="7">CMK</shortName>
        <ecNumber evidence="7">2.7.1.148</ecNumber>
    </recommendedName>
    <alternativeName>
        <fullName evidence="7">4-(cytidine-5'-diphospho)-2-C-methyl-D-erythritol kinase</fullName>
    </alternativeName>
</protein>
<feature type="domain" description="GHMP kinase N-terminal" evidence="8">
    <location>
        <begin position="66"/>
        <end position="144"/>
    </location>
</feature>
<evidence type="ECO:0000259" key="8">
    <source>
        <dbReference type="Pfam" id="PF00288"/>
    </source>
</evidence>
<keyword evidence="5 7" id="KW-0067">ATP-binding</keyword>
<comment type="function">
    <text evidence="7">Catalyzes the phosphorylation of the position 2 hydroxy group of 4-diphosphocytidyl-2C-methyl-D-erythritol.</text>
</comment>
<dbReference type="Pfam" id="PF00288">
    <property type="entry name" value="GHMP_kinases_N"/>
    <property type="match status" value="1"/>
</dbReference>
<feature type="active site" evidence="7">
    <location>
        <position position="11"/>
    </location>
</feature>
<dbReference type="Gene3D" id="3.30.70.890">
    <property type="entry name" value="GHMP kinase, C-terminal domain"/>
    <property type="match status" value="1"/>
</dbReference>
<dbReference type="EMBL" id="SHBH01000002">
    <property type="protein sequence ID" value="RZO27455.1"/>
    <property type="molecule type" value="Genomic_DNA"/>
</dbReference>
<evidence type="ECO:0000256" key="7">
    <source>
        <dbReference type="HAMAP-Rule" id="MF_00061"/>
    </source>
</evidence>
<dbReference type="UniPathway" id="UPA00056">
    <property type="reaction ID" value="UER00094"/>
</dbReference>
<dbReference type="GO" id="GO:0016114">
    <property type="term" value="P:terpenoid biosynthetic process"/>
    <property type="evidence" value="ECO:0007669"/>
    <property type="project" value="UniProtKB-UniRule"/>
</dbReference>
<dbReference type="InterPro" id="IPR036554">
    <property type="entry name" value="GHMP_kinase_C_sf"/>
</dbReference>
<dbReference type="Proteomes" id="UP000319384">
    <property type="component" value="Unassembled WGS sequence"/>
</dbReference>
<comment type="caution">
    <text evidence="9">The sequence shown here is derived from an EMBL/GenBank/DDBJ whole genome shotgun (WGS) entry which is preliminary data.</text>
</comment>
<evidence type="ECO:0000256" key="4">
    <source>
        <dbReference type="ARBA" id="ARBA00022777"/>
    </source>
</evidence>
<reference evidence="9 10" key="1">
    <citation type="submission" date="2019-02" db="EMBL/GenBank/DDBJ databases">
        <title>Prokaryotic population dynamics and viral predation in marine succession experiment using metagenomics: the confinement effect.</title>
        <authorList>
            <person name="Haro-Moreno J.M."/>
            <person name="Rodriguez-Valera F."/>
            <person name="Lopez-Perez M."/>
        </authorList>
    </citation>
    <scope>NUCLEOTIDE SEQUENCE [LARGE SCALE GENOMIC DNA]</scope>
    <source>
        <strain evidence="9">MED-G162</strain>
    </source>
</reference>
<evidence type="ECO:0000313" key="9">
    <source>
        <dbReference type="EMBL" id="RZO27455.1"/>
    </source>
</evidence>
<dbReference type="GO" id="GO:0050515">
    <property type="term" value="F:4-(cytidine 5'-diphospho)-2-C-methyl-D-erythritol kinase activity"/>
    <property type="evidence" value="ECO:0007669"/>
    <property type="project" value="UniProtKB-UniRule"/>
</dbReference>
<evidence type="ECO:0000256" key="3">
    <source>
        <dbReference type="ARBA" id="ARBA00022741"/>
    </source>
</evidence>